<keyword evidence="4" id="KW-1185">Reference proteome</keyword>
<organism evidence="3 4">
    <name type="scientific">Eragrostis curvula</name>
    <name type="common">weeping love grass</name>
    <dbReference type="NCBI Taxonomy" id="38414"/>
    <lineage>
        <taxon>Eukaryota</taxon>
        <taxon>Viridiplantae</taxon>
        <taxon>Streptophyta</taxon>
        <taxon>Embryophyta</taxon>
        <taxon>Tracheophyta</taxon>
        <taxon>Spermatophyta</taxon>
        <taxon>Magnoliopsida</taxon>
        <taxon>Liliopsida</taxon>
        <taxon>Poales</taxon>
        <taxon>Poaceae</taxon>
        <taxon>PACMAD clade</taxon>
        <taxon>Chloridoideae</taxon>
        <taxon>Eragrostideae</taxon>
        <taxon>Eragrostidinae</taxon>
        <taxon>Eragrostis</taxon>
    </lineage>
</organism>
<evidence type="ECO:0000313" key="4">
    <source>
        <dbReference type="Proteomes" id="UP000324897"/>
    </source>
</evidence>
<accession>A0A5J9U8C2</accession>
<sequence length="107" mass="11432">QDKIKLVPRKVADEESSSAQSIPPPPYITRVATAGPPTLLAQTSCRSTARVTQLRKNRKAAGLSRSACPVLACAEVSERIGSGEEGRVLTRPATSPPRPNEDMTTCF</sequence>
<reference evidence="3 4" key="1">
    <citation type="journal article" date="2019" name="Sci. Rep.">
        <title>A high-quality genome of Eragrostis curvula grass provides insights into Poaceae evolution and supports new strategies to enhance forage quality.</title>
        <authorList>
            <person name="Carballo J."/>
            <person name="Santos B.A.C.M."/>
            <person name="Zappacosta D."/>
            <person name="Garbus I."/>
            <person name="Selva J.P."/>
            <person name="Gallo C.A."/>
            <person name="Diaz A."/>
            <person name="Albertini E."/>
            <person name="Caccamo M."/>
            <person name="Echenique V."/>
        </authorList>
    </citation>
    <scope>NUCLEOTIDE SEQUENCE [LARGE SCALE GENOMIC DNA]</scope>
    <source>
        <strain evidence="4">cv. Victoria</strain>
        <tissue evidence="3">Leaf</tissue>
    </source>
</reference>
<dbReference type="EMBL" id="RWGY01000029">
    <property type="protein sequence ID" value="TVU19962.1"/>
    <property type="molecule type" value="Genomic_DNA"/>
</dbReference>
<dbReference type="EMBL" id="RWGY01000029">
    <property type="protein sequence ID" value="TVU19883.1"/>
    <property type="molecule type" value="Genomic_DNA"/>
</dbReference>
<proteinExistence type="predicted"/>
<dbReference type="AlphaFoldDB" id="A0A5J9U8C2"/>
<feature type="region of interest" description="Disordered" evidence="1">
    <location>
        <begin position="83"/>
        <end position="107"/>
    </location>
</feature>
<feature type="compositionally biased region" description="Basic and acidic residues" evidence="1">
    <location>
        <begin position="1"/>
        <end position="13"/>
    </location>
</feature>
<comment type="caution">
    <text evidence="3">The sequence shown here is derived from an EMBL/GenBank/DDBJ whole genome shotgun (WGS) entry which is preliminary data.</text>
</comment>
<evidence type="ECO:0000313" key="2">
    <source>
        <dbReference type="EMBL" id="TVU19883.1"/>
    </source>
</evidence>
<dbReference type="Proteomes" id="UP000324897">
    <property type="component" value="Chromosome 7"/>
</dbReference>
<dbReference type="Gramene" id="TVU19883">
    <property type="protein sequence ID" value="TVU19883"/>
    <property type="gene ID" value="EJB05_36062"/>
</dbReference>
<gene>
    <name evidence="2" type="ORF">EJB05_36062</name>
    <name evidence="3" type="ORF">EJB05_36146</name>
</gene>
<name>A0A5J9U8C2_9POAL</name>
<feature type="non-terminal residue" evidence="3">
    <location>
        <position position="1"/>
    </location>
</feature>
<evidence type="ECO:0000256" key="1">
    <source>
        <dbReference type="SAM" id="MobiDB-lite"/>
    </source>
</evidence>
<protein>
    <submittedName>
        <fullName evidence="3">Uncharacterized protein</fullName>
    </submittedName>
</protein>
<feature type="region of interest" description="Disordered" evidence="1">
    <location>
        <begin position="1"/>
        <end position="27"/>
    </location>
</feature>
<dbReference type="Gramene" id="TVU19962">
    <property type="protein sequence ID" value="TVU19962"/>
    <property type="gene ID" value="EJB05_36146"/>
</dbReference>
<evidence type="ECO:0000313" key="3">
    <source>
        <dbReference type="EMBL" id="TVU19962.1"/>
    </source>
</evidence>